<dbReference type="PANTHER" id="PTHR34820">
    <property type="entry name" value="INNER MEMBRANE PROTEIN YEBZ"/>
    <property type="match status" value="1"/>
</dbReference>
<feature type="transmembrane region" description="Helical" evidence="10">
    <location>
        <begin position="276"/>
        <end position="298"/>
    </location>
</feature>
<evidence type="ECO:0000256" key="2">
    <source>
        <dbReference type="ARBA" id="ARBA00022475"/>
    </source>
</evidence>
<dbReference type="GO" id="GO:0005886">
    <property type="term" value="C:plasma membrane"/>
    <property type="evidence" value="ECO:0007669"/>
    <property type="project" value="UniProtKB-SubCell"/>
</dbReference>
<dbReference type="EMBL" id="AP019377">
    <property type="protein sequence ID" value="BBH94601.1"/>
    <property type="molecule type" value="Genomic_DNA"/>
</dbReference>
<evidence type="ECO:0000256" key="7">
    <source>
        <dbReference type="ARBA" id="ARBA00023008"/>
    </source>
</evidence>
<name>A0A455T5R4_9CHLR</name>
<feature type="compositionally biased region" description="Low complexity" evidence="9">
    <location>
        <begin position="550"/>
        <end position="560"/>
    </location>
</feature>
<evidence type="ECO:0000256" key="5">
    <source>
        <dbReference type="ARBA" id="ARBA00022729"/>
    </source>
</evidence>
<feature type="transmembrane region" description="Helical" evidence="10">
    <location>
        <begin position="235"/>
        <end position="256"/>
    </location>
</feature>
<dbReference type="AlphaFoldDB" id="A0A455T5R4"/>
<feature type="domain" description="Copper resistance protein D" evidence="12">
    <location>
        <begin position="387"/>
        <end position="469"/>
    </location>
</feature>
<evidence type="ECO:0000313" key="13">
    <source>
        <dbReference type="EMBL" id="BBH94601.1"/>
    </source>
</evidence>
<evidence type="ECO:0000256" key="9">
    <source>
        <dbReference type="SAM" id="MobiDB-lite"/>
    </source>
</evidence>
<dbReference type="InterPro" id="IPR007348">
    <property type="entry name" value="CopC_dom"/>
</dbReference>
<feature type="region of interest" description="Disordered" evidence="9">
    <location>
        <begin position="550"/>
        <end position="572"/>
    </location>
</feature>
<dbReference type="InterPro" id="IPR014756">
    <property type="entry name" value="Ig_E-set"/>
</dbReference>
<dbReference type="GO" id="GO:0046688">
    <property type="term" value="P:response to copper ion"/>
    <property type="evidence" value="ECO:0007669"/>
    <property type="project" value="InterPro"/>
</dbReference>
<keyword evidence="8 10" id="KW-0472">Membrane</keyword>
<feature type="transmembrane region" description="Helical" evidence="10">
    <location>
        <begin position="348"/>
        <end position="369"/>
    </location>
</feature>
<sequence>MLISKGSHLSVRWRLVIGAALVALLLFLFFRGTAEAHAVLLRSDPAQDALLRSAPTQVRLWFSEDLNAALSSAAVVNSHNQRVDKGDAHVSSSDPRELDLGLKANLPPDVYVVVWRSVSNVDGHVLRGSFLFTIVEPNGAVPHLNANAPPPGQDLLGGGNTSSLYTGQIDAVGLFNLLAVTLSELGAIFWVGAQLWRFFVLEAVPADENGESAEAGAIIQAMPLRFARLFSVPTLLLLLVANLGVLIGQALFLSNGQWSGALAPSLLLSMIRSSRFGTFLIAREVVITLALVLALYLLLVRQRPAFIERAAAWLNLLLGLALFGAMTLSSHAAAVSSNVFLFSVLIDWLHLLGSAFWIGGMFYIVTCYLPLLEQQSPSVRAQSLTTVLPYYSPWAIAGVVLLTITGPFSASFHLTEPAELLTTAYGRALLIKVGLVAALLLTSAFHVLVLRPRLKKEYRKYAYCLEHLEQGSARAQPAATAAMSAAEAQPEARQKRWTRQLKLREKRLTRLTSRLTTVLRWEPLLGVGVLVCVGLMNIFAGTLTPITASTPSAPTVSSTPAPKPLTTSATTSDGRFTVTLTVSPNRFGTNTFTVKVSDRQTQRPTTQVGVALYLNMLDMDMGTEVLNLQPAADGSFSAHGDLTMSGDWLARIQIRTPDNKLHETQIKFFTPF</sequence>
<feature type="transmembrane region" description="Helical" evidence="10">
    <location>
        <begin position="429"/>
        <end position="450"/>
    </location>
</feature>
<evidence type="ECO:0000256" key="8">
    <source>
        <dbReference type="ARBA" id="ARBA00023136"/>
    </source>
</evidence>
<organism evidence="13">
    <name type="scientific">Thermogemmatispora argillosa</name>
    <dbReference type="NCBI Taxonomy" id="2045280"/>
    <lineage>
        <taxon>Bacteria</taxon>
        <taxon>Bacillati</taxon>
        <taxon>Chloroflexota</taxon>
        <taxon>Ktedonobacteria</taxon>
        <taxon>Thermogemmatisporales</taxon>
        <taxon>Thermogemmatisporaceae</taxon>
        <taxon>Thermogemmatispora</taxon>
    </lineage>
</organism>
<proteinExistence type="predicted"/>
<dbReference type="PANTHER" id="PTHR34820:SF4">
    <property type="entry name" value="INNER MEMBRANE PROTEIN YEBZ"/>
    <property type="match status" value="1"/>
</dbReference>
<feature type="transmembrane region" description="Helical" evidence="10">
    <location>
        <begin position="524"/>
        <end position="543"/>
    </location>
</feature>
<dbReference type="GO" id="GO:0006825">
    <property type="term" value="P:copper ion transport"/>
    <property type="evidence" value="ECO:0007669"/>
    <property type="project" value="InterPro"/>
</dbReference>
<dbReference type="InterPro" id="IPR032694">
    <property type="entry name" value="CopC/D"/>
</dbReference>
<evidence type="ECO:0000259" key="11">
    <source>
        <dbReference type="Pfam" id="PF04234"/>
    </source>
</evidence>
<evidence type="ECO:0000256" key="10">
    <source>
        <dbReference type="SAM" id="Phobius"/>
    </source>
</evidence>
<keyword evidence="4" id="KW-0479">Metal-binding</keyword>
<gene>
    <name evidence="13" type="ORF">KTA_28000</name>
</gene>
<evidence type="ECO:0000256" key="3">
    <source>
        <dbReference type="ARBA" id="ARBA00022692"/>
    </source>
</evidence>
<feature type="transmembrane region" description="Helical" evidence="10">
    <location>
        <begin position="390"/>
        <end position="409"/>
    </location>
</feature>
<evidence type="ECO:0000259" key="12">
    <source>
        <dbReference type="Pfam" id="PF05425"/>
    </source>
</evidence>
<dbReference type="GO" id="GO:0005507">
    <property type="term" value="F:copper ion binding"/>
    <property type="evidence" value="ECO:0007669"/>
    <property type="project" value="InterPro"/>
</dbReference>
<keyword evidence="3 10" id="KW-0812">Transmembrane</keyword>
<dbReference type="SUPFAM" id="SSF81296">
    <property type="entry name" value="E set domains"/>
    <property type="match status" value="1"/>
</dbReference>
<accession>A0A455T5R4</accession>
<keyword evidence="6 10" id="KW-1133">Transmembrane helix</keyword>
<keyword evidence="5" id="KW-0732">Signal</keyword>
<dbReference type="Gene3D" id="2.60.40.1220">
    <property type="match status" value="1"/>
</dbReference>
<protein>
    <recommendedName>
        <fullName evidence="14">CopC domain-containing protein</fullName>
    </recommendedName>
</protein>
<evidence type="ECO:0000256" key="6">
    <source>
        <dbReference type="ARBA" id="ARBA00022989"/>
    </source>
</evidence>
<evidence type="ECO:0000256" key="1">
    <source>
        <dbReference type="ARBA" id="ARBA00004651"/>
    </source>
</evidence>
<evidence type="ECO:0000256" key="4">
    <source>
        <dbReference type="ARBA" id="ARBA00022723"/>
    </source>
</evidence>
<evidence type="ECO:0008006" key="14">
    <source>
        <dbReference type="Google" id="ProtNLM"/>
    </source>
</evidence>
<feature type="transmembrane region" description="Helical" evidence="10">
    <location>
        <begin position="310"/>
        <end position="328"/>
    </location>
</feature>
<keyword evidence="2" id="KW-1003">Cell membrane</keyword>
<comment type="subcellular location">
    <subcellularLocation>
        <location evidence="1">Cell membrane</location>
        <topology evidence="1">Multi-pass membrane protein</topology>
    </subcellularLocation>
</comment>
<dbReference type="InterPro" id="IPR008457">
    <property type="entry name" value="Cu-R_CopD_dom"/>
</dbReference>
<keyword evidence="7" id="KW-0186">Copper</keyword>
<dbReference type="Pfam" id="PF05425">
    <property type="entry name" value="CopD"/>
    <property type="match status" value="1"/>
</dbReference>
<reference evidence="13" key="1">
    <citation type="submission" date="2018-12" db="EMBL/GenBank/DDBJ databases">
        <title>Novel natural products biosynthetic potential of the class Ktedonobacteria.</title>
        <authorList>
            <person name="Zheng Y."/>
            <person name="Saitou A."/>
            <person name="Wang C.M."/>
            <person name="Toyoda A."/>
            <person name="Minakuchi Y."/>
            <person name="Sekiguchi Y."/>
            <person name="Ueda K."/>
            <person name="Takano H."/>
            <person name="Sakai Y."/>
            <person name="Yokota A."/>
            <person name="Yabe S."/>
        </authorList>
    </citation>
    <scope>NUCLEOTIDE SEQUENCE</scope>
    <source>
        <strain evidence="13">A3-2</strain>
    </source>
</reference>
<dbReference type="Pfam" id="PF04234">
    <property type="entry name" value="CopC"/>
    <property type="match status" value="1"/>
</dbReference>
<dbReference type="GO" id="GO:0042597">
    <property type="term" value="C:periplasmic space"/>
    <property type="evidence" value="ECO:0007669"/>
    <property type="project" value="InterPro"/>
</dbReference>
<feature type="domain" description="CopC" evidence="11">
    <location>
        <begin position="37"/>
        <end position="134"/>
    </location>
</feature>
<dbReference type="InterPro" id="IPR014755">
    <property type="entry name" value="Cu-Rt/internalin_Ig-like"/>
</dbReference>